<accession>A0A3M7QLL0</accession>
<protein>
    <submittedName>
        <fullName evidence="2">Uncharacterized protein</fullName>
    </submittedName>
</protein>
<sequence>MSSAILKKNGYTWLLIISYSVDLITIFGKKKTFFQKILNFELAVFNFTKFYQNYLKILKIYKNVRLSRKVDFGRVDSQHYF</sequence>
<keyword evidence="1" id="KW-0812">Transmembrane</keyword>
<gene>
    <name evidence="2" type="ORF">BpHYR1_005898</name>
</gene>
<dbReference type="AlphaFoldDB" id="A0A3M7QLL0"/>
<name>A0A3M7QLL0_BRAPC</name>
<keyword evidence="3" id="KW-1185">Reference proteome</keyword>
<comment type="caution">
    <text evidence="2">The sequence shown here is derived from an EMBL/GenBank/DDBJ whole genome shotgun (WGS) entry which is preliminary data.</text>
</comment>
<reference evidence="2 3" key="1">
    <citation type="journal article" date="2018" name="Sci. Rep.">
        <title>Genomic signatures of local adaptation to the degree of environmental predictability in rotifers.</title>
        <authorList>
            <person name="Franch-Gras L."/>
            <person name="Hahn C."/>
            <person name="Garcia-Roger E.M."/>
            <person name="Carmona M.J."/>
            <person name="Serra M."/>
            <person name="Gomez A."/>
        </authorList>
    </citation>
    <scope>NUCLEOTIDE SEQUENCE [LARGE SCALE GENOMIC DNA]</scope>
    <source>
        <strain evidence="2">HYR1</strain>
    </source>
</reference>
<dbReference type="Proteomes" id="UP000276133">
    <property type="component" value="Unassembled WGS sequence"/>
</dbReference>
<feature type="transmembrane region" description="Helical" evidence="1">
    <location>
        <begin position="12"/>
        <end position="28"/>
    </location>
</feature>
<keyword evidence="1" id="KW-1133">Transmembrane helix</keyword>
<evidence type="ECO:0000313" key="2">
    <source>
        <dbReference type="EMBL" id="RNA12190.1"/>
    </source>
</evidence>
<dbReference type="EMBL" id="REGN01005750">
    <property type="protein sequence ID" value="RNA12190.1"/>
    <property type="molecule type" value="Genomic_DNA"/>
</dbReference>
<evidence type="ECO:0000256" key="1">
    <source>
        <dbReference type="SAM" id="Phobius"/>
    </source>
</evidence>
<evidence type="ECO:0000313" key="3">
    <source>
        <dbReference type="Proteomes" id="UP000276133"/>
    </source>
</evidence>
<proteinExistence type="predicted"/>
<organism evidence="2 3">
    <name type="scientific">Brachionus plicatilis</name>
    <name type="common">Marine rotifer</name>
    <name type="synonym">Brachionus muelleri</name>
    <dbReference type="NCBI Taxonomy" id="10195"/>
    <lineage>
        <taxon>Eukaryota</taxon>
        <taxon>Metazoa</taxon>
        <taxon>Spiralia</taxon>
        <taxon>Gnathifera</taxon>
        <taxon>Rotifera</taxon>
        <taxon>Eurotatoria</taxon>
        <taxon>Monogononta</taxon>
        <taxon>Pseudotrocha</taxon>
        <taxon>Ploima</taxon>
        <taxon>Brachionidae</taxon>
        <taxon>Brachionus</taxon>
    </lineage>
</organism>
<keyword evidence="1" id="KW-0472">Membrane</keyword>